<feature type="non-terminal residue" evidence="1">
    <location>
        <position position="1"/>
    </location>
</feature>
<accession>M6ZV81</accession>
<proteinExistence type="predicted"/>
<organism evidence="1 2">
    <name type="scientific">Leptospira interrogans serovar Pyrogenes str. 200701872</name>
    <dbReference type="NCBI Taxonomy" id="1193029"/>
    <lineage>
        <taxon>Bacteria</taxon>
        <taxon>Pseudomonadati</taxon>
        <taxon>Spirochaetota</taxon>
        <taxon>Spirochaetia</taxon>
        <taxon>Leptospirales</taxon>
        <taxon>Leptospiraceae</taxon>
        <taxon>Leptospira</taxon>
    </lineage>
</organism>
<comment type="caution">
    <text evidence="1">The sequence shown here is derived from an EMBL/GenBank/DDBJ whole genome shotgun (WGS) entry which is preliminary data.</text>
</comment>
<reference evidence="1 2" key="1">
    <citation type="submission" date="2013-01" db="EMBL/GenBank/DDBJ databases">
        <authorList>
            <person name="Harkins D.M."/>
            <person name="Durkin A.S."/>
            <person name="Brinkac L.M."/>
            <person name="Haft D.H."/>
            <person name="Selengut J.D."/>
            <person name="Sanka R."/>
            <person name="DePew J."/>
            <person name="Purushe J."/>
            <person name="Picardeau M."/>
            <person name="Werts C."/>
            <person name="Goarant C."/>
            <person name="Vinetz J.M."/>
            <person name="Sutton G.G."/>
            <person name="Nierman W.C."/>
            <person name="Fouts D.E."/>
        </authorList>
    </citation>
    <scope>NUCLEOTIDE SEQUENCE [LARGE SCALE GENOMIC DNA]</scope>
    <source>
        <strain evidence="1 2">200701872</strain>
    </source>
</reference>
<dbReference type="AlphaFoldDB" id="M6ZV81"/>
<dbReference type="BioCyc" id="LINT1193029:G11R4-4515-MONOMER"/>
<sequence length="56" mass="6142">FIEKSVNERNVFDGLSSKKHDLRIAPNFAKLFSVKRENGMLYGACDPRGEGATGGL</sequence>
<dbReference type="Proteomes" id="UP000012117">
    <property type="component" value="Unassembled WGS sequence"/>
</dbReference>
<dbReference type="EMBL" id="AKWN02000411">
    <property type="protein sequence ID" value="EMP05690.1"/>
    <property type="molecule type" value="Genomic_DNA"/>
</dbReference>
<name>M6ZV81_LEPIR</name>
<protein>
    <submittedName>
        <fullName evidence="1">Uncharacterized protein</fullName>
    </submittedName>
</protein>
<evidence type="ECO:0000313" key="2">
    <source>
        <dbReference type="Proteomes" id="UP000012117"/>
    </source>
</evidence>
<gene>
    <name evidence="1" type="ORF">LEP1GSC124_1101</name>
</gene>
<evidence type="ECO:0000313" key="1">
    <source>
        <dbReference type="EMBL" id="EMP05690.1"/>
    </source>
</evidence>